<sequence>MLFEELKNSPEKRERLRGVIPALVAAAEKQNFDEFCEGFVKERENSMAQQRAMLDPLSAEGQRLIAEQIQRANIDFSHQFAMEHMPEAYVPVTMLYINMKINGQPVKAFVDSGIVHGVGGVQKLVGKIHTCQVQVESNFFPCNFDVLADRDIDVLLGLDILKRHECVIDLKNRCLRFGDSTVTSFLNEADIPKRDLDKAASSPSSSSANALLNILENGGYWCRCARSEDCLISVEVDSAKLASLMSLGFEEAASRAMLIQCGNDLELAAANLLARQTAQS</sequence>
<evidence type="ECO:0000313" key="8">
    <source>
        <dbReference type="WBParaSite" id="ASIM_0001725401-mRNA-1"/>
    </source>
</evidence>
<organism evidence="8">
    <name type="scientific">Anisakis simplex</name>
    <name type="common">Herring worm</name>
    <dbReference type="NCBI Taxonomy" id="6269"/>
    <lineage>
        <taxon>Eukaryota</taxon>
        <taxon>Metazoa</taxon>
        <taxon>Ecdysozoa</taxon>
        <taxon>Nematoda</taxon>
        <taxon>Chromadorea</taxon>
        <taxon>Rhabditida</taxon>
        <taxon>Spirurina</taxon>
        <taxon>Ascaridomorpha</taxon>
        <taxon>Ascaridoidea</taxon>
        <taxon>Anisakidae</taxon>
        <taxon>Anisakis</taxon>
        <taxon>Anisakis simplex complex</taxon>
    </lineage>
</organism>
<reference evidence="8" key="1">
    <citation type="submission" date="2017-02" db="UniProtKB">
        <authorList>
            <consortium name="WormBaseParasite"/>
        </authorList>
    </citation>
    <scope>IDENTIFICATION</scope>
</reference>
<gene>
    <name evidence="6" type="ORF">ASIM_LOCUS16661</name>
</gene>
<dbReference type="PROSITE" id="PS50030">
    <property type="entry name" value="UBA"/>
    <property type="match status" value="1"/>
</dbReference>
<reference evidence="6 7" key="2">
    <citation type="submission" date="2018-11" db="EMBL/GenBank/DDBJ databases">
        <authorList>
            <consortium name="Pathogen Informatics"/>
        </authorList>
    </citation>
    <scope>NUCLEOTIDE SEQUENCE [LARGE SCALE GENOMIC DNA]</scope>
</reference>
<dbReference type="OrthoDB" id="1047367at2759"/>
<dbReference type="InterPro" id="IPR009060">
    <property type="entry name" value="UBA-like_sf"/>
</dbReference>
<dbReference type="SUPFAM" id="SSF46934">
    <property type="entry name" value="UBA-like"/>
    <property type="match status" value="1"/>
</dbReference>
<dbReference type="PANTHER" id="PTHR12917">
    <property type="entry name" value="ASPARTYL PROTEASE DDI-RELATED"/>
    <property type="match status" value="1"/>
</dbReference>
<evidence type="ECO:0000313" key="6">
    <source>
        <dbReference type="EMBL" id="VDK58382.1"/>
    </source>
</evidence>
<dbReference type="EMBL" id="UYRR01033291">
    <property type="protein sequence ID" value="VDK58382.1"/>
    <property type="molecule type" value="Genomic_DNA"/>
</dbReference>
<protein>
    <submittedName>
        <fullName evidence="8">Protein DDI1 homolog 2 (inferred by orthology to a zebrafish protein)</fullName>
    </submittedName>
</protein>
<name>A0A0M3K8G3_ANISI</name>
<evidence type="ECO:0000259" key="5">
    <source>
        <dbReference type="PROSITE" id="PS50030"/>
    </source>
</evidence>
<keyword evidence="4" id="KW-0378">Hydrolase</keyword>
<dbReference type="Pfam" id="PF09668">
    <property type="entry name" value="Asp_protease"/>
    <property type="match status" value="1"/>
</dbReference>
<dbReference type="InterPro" id="IPR019103">
    <property type="entry name" value="Peptidase_aspartic_DDI1-type"/>
</dbReference>
<evidence type="ECO:0000256" key="1">
    <source>
        <dbReference type="ARBA" id="ARBA00009136"/>
    </source>
</evidence>
<accession>A0A0M3K8G3</accession>
<dbReference type="InterPro" id="IPR021109">
    <property type="entry name" value="Peptidase_aspartic_dom_sf"/>
</dbReference>
<dbReference type="CDD" id="cd14291">
    <property type="entry name" value="UBA1_NUB1_like"/>
    <property type="match status" value="1"/>
</dbReference>
<keyword evidence="7" id="KW-1185">Reference proteome</keyword>
<dbReference type="AlphaFoldDB" id="A0A0M3K8G3"/>
<dbReference type="Gene3D" id="2.40.70.10">
    <property type="entry name" value="Acid Proteases"/>
    <property type="match status" value="2"/>
</dbReference>
<evidence type="ECO:0000256" key="3">
    <source>
        <dbReference type="ARBA" id="ARBA00022750"/>
    </source>
</evidence>
<dbReference type="WBParaSite" id="ASIM_0001725401-mRNA-1">
    <property type="protein sequence ID" value="ASIM_0001725401-mRNA-1"/>
    <property type="gene ID" value="ASIM_0001725401"/>
</dbReference>
<proteinExistence type="inferred from homology"/>
<dbReference type="Proteomes" id="UP000267096">
    <property type="component" value="Unassembled WGS sequence"/>
</dbReference>
<dbReference type="PANTHER" id="PTHR12917:SF1">
    <property type="entry name" value="AT13091P"/>
    <property type="match status" value="1"/>
</dbReference>
<dbReference type="GO" id="GO:0006508">
    <property type="term" value="P:proteolysis"/>
    <property type="evidence" value="ECO:0007669"/>
    <property type="project" value="UniProtKB-KW"/>
</dbReference>
<dbReference type="Gene3D" id="1.10.8.10">
    <property type="entry name" value="DNA helicase RuvA subunit, C-terminal domain"/>
    <property type="match status" value="1"/>
</dbReference>
<evidence type="ECO:0000313" key="7">
    <source>
        <dbReference type="Proteomes" id="UP000267096"/>
    </source>
</evidence>
<keyword evidence="3" id="KW-0064">Aspartyl protease</keyword>
<comment type="similarity">
    <text evidence="1">Belongs to the DDI1 family.</text>
</comment>
<feature type="domain" description="UBA" evidence="5">
    <location>
        <begin position="235"/>
        <end position="275"/>
    </location>
</feature>
<dbReference type="SUPFAM" id="SSF50630">
    <property type="entry name" value="Acid proteases"/>
    <property type="match status" value="1"/>
</dbReference>
<evidence type="ECO:0000256" key="2">
    <source>
        <dbReference type="ARBA" id="ARBA00022670"/>
    </source>
</evidence>
<dbReference type="InterPro" id="IPR015940">
    <property type="entry name" value="UBA"/>
</dbReference>
<dbReference type="GO" id="GO:0004190">
    <property type="term" value="F:aspartic-type endopeptidase activity"/>
    <property type="evidence" value="ECO:0007669"/>
    <property type="project" value="UniProtKB-KW"/>
</dbReference>
<keyword evidence="2" id="KW-0645">Protease</keyword>
<evidence type="ECO:0000256" key="4">
    <source>
        <dbReference type="ARBA" id="ARBA00022801"/>
    </source>
</evidence>